<reference evidence="4" key="1">
    <citation type="journal article" date="2019" name="Int. J. Syst. Evol. Microbiol.">
        <title>The Global Catalogue of Microorganisms (GCM) 10K type strain sequencing project: providing services to taxonomists for standard genome sequencing and annotation.</title>
        <authorList>
            <consortium name="The Broad Institute Genomics Platform"/>
            <consortium name="The Broad Institute Genome Sequencing Center for Infectious Disease"/>
            <person name="Wu L."/>
            <person name="Ma J."/>
        </authorList>
    </citation>
    <scope>NUCLEOTIDE SEQUENCE [LARGE SCALE GENOMIC DNA]</scope>
    <source>
        <strain evidence="4">JCM 17250</strain>
    </source>
</reference>
<sequence>MTMRTEQVPLRGVWHDQPAEKWEEAYLSGNGEMGLLVFGDPKEETLIGNHAQLFLPMGNQFVVPDLRAELPEFRRIIQEQGYQAGLAYHYQKALDKGYPGLTMSDPYHPAFQLQLKTAVATVSNYWKSIDYQTGEITVNYQADQHTYQSRSFVSRADGLIVYQLKTTADQLEVELAPAIFQVPQLAGELVWTDDGFHLHYHYTKTSGGYTTVGQIVAPNGTIEIDQGRMRITNTDHVLLIIKIIPELTDRQFNWAEVSYEALFNRHKGLHQELFDRVELKLTNDNDRVRSFQDLISDAQTSNDLPKALIEKIYDAGRYMYICSAGVATPNLQGIWSGTFQPAWSGDYTFDTNVQLSIASALTSHLEEGLHGLFNLIDSLLPGFRENAKFYYDSRGIMAPAHASNYGQHLHWNEEWPLQIWTCGAGWLGHWYFQYYRFTGDRSFLQNIAVPYLEEVALFYQDFLVEDEDGTYRFTPSYSAENGAADNATQDVAVAKEVLSNLIKSYQILGLESDKLVLWQAMLDRLPAYQINQEGALKEWLTPDKGENYNHRHFSHLYPIFQSREFTEETNPQMFKASRVAFEKRLEAWLLNEEGETTSTHGRMHTALCATQFHMPELIKEVIMLVINNNCFYPSLMMSHYDNQEVFNVDGNGAFPQVIHEMLVDYHHETLYLLQALPSDLDCGELSGVRLPDQITVKQLKWDLKRAKVQLSLVSKIDKQLKIKLPLYPNAVLANQSQASFSLNLVANELKMIEIKL</sequence>
<keyword evidence="4" id="KW-1185">Reference proteome</keyword>
<dbReference type="Pfam" id="PF14498">
    <property type="entry name" value="Glyco_hyd_65N_2"/>
    <property type="match status" value="1"/>
</dbReference>
<dbReference type="InterPro" id="IPR008928">
    <property type="entry name" value="6-hairpin_glycosidase_sf"/>
</dbReference>
<protein>
    <submittedName>
        <fullName evidence="3">Glycoside hydrolase N-terminal domain-containing protein</fullName>
    </submittedName>
</protein>
<feature type="domain" description="Glycosyl hydrolase family 95 N-terminal" evidence="1">
    <location>
        <begin position="14"/>
        <end position="242"/>
    </location>
</feature>
<organism evidence="3 4">
    <name type="scientific">Amphibacillus indicireducens</name>
    <dbReference type="NCBI Taxonomy" id="1076330"/>
    <lineage>
        <taxon>Bacteria</taxon>
        <taxon>Bacillati</taxon>
        <taxon>Bacillota</taxon>
        <taxon>Bacilli</taxon>
        <taxon>Bacillales</taxon>
        <taxon>Bacillaceae</taxon>
        <taxon>Amphibacillus</taxon>
    </lineage>
</organism>
<dbReference type="RefSeq" id="WP_344912527.1">
    <property type="nucleotide sequence ID" value="NZ_BAABDL010000101.1"/>
</dbReference>
<feature type="domain" description="Glycosyl hydrolase family 95 catalytic" evidence="2">
    <location>
        <begin position="258"/>
        <end position="662"/>
    </location>
</feature>
<proteinExistence type="predicted"/>
<dbReference type="GO" id="GO:0016787">
    <property type="term" value="F:hydrolase activity"/>
    <property type="evidence" value="ECO:0007669"/>
    <property type="project" value="UniProtKB-KW"/>
</dbReference>
<name>A0ABP7VT62_9BACI</name>
<evidence type="ECO:0000259" key="1">
    <source>
        <dbReference type="Pfam" id="PF14498"/>
    </source>
</evidence>
<evidence type="ECO:0000259" key="2">
    <source>
        <dbReference type="Pfam" id="PF22124"/>
    </source>
</evidence>
<dbReference type="InterPro" id="IPR012341">
    <property type="entry name" value="6hp_glycosidase-like_sf"/>
</dbReference>
<dbReference type="PANTHER" id="PTHR31084">
    <property type="entry name" value="ALPHA-L-FUCOSIDASE 2"/>
    <property type="match status" value="1"/>
</dbReference>
<dbReference type="SUPFAM" id="SSF48208">
    <property type="entry name" value="Six-hairpin glycosidases"/>
    <property type="match status" value="1"/>
</dbReference>
<keyword evidence="3" id="KW-0378">Hydrolase</keyword>
<dbReference type="EMBL" id="BAABDL010000101">
    <property type="protein sequence ID" value="GAA4073681.1"/>
    <property type="molecule type" value="Genomic_DNA"/>
</dbReference>
<accession>A0ABP7VT62</accession>
<dbReference type="InterPro" id="IPR027414">
    <property type="entry name" value="GH95_N_dom"/>
</dbReference>
<dbReference type="Proteomes" id="UP001501734">
    <property type="component" value="Unassembled WGS sequence"/>
</dbReference>
<gene>
    <name evidence="3" type="ORF">GCM10022410_18740</name>
</gene>
<dbReference type="Gene3D" id="1.50.10.10">
    <property type="match status" value="1"/>
</dbReference>
<dbReference type="PANTHER" id="PTHR31084:SF0">
    <property type="entry name" value="ALPHA-L-FUCOSIDASE 2"/>
    <property type="match status" value="1"/>
</dbReference>
<comment type="caution">
    <text evidence="3">The sequence shown here is derived from an EMBL/GenBank/DDBJ whole genome shotgun (WGS) entry which is preliminary data.</text>
</comment>
<evidence type="ECO:0000313" key="4">
    <source>
        <dbReference type="Proteomes" id="UP001501734"/>
    </source>
</evidence>
<dbReference type="Pfam" id="PF22124">
    <property type="entry name" value="Glyco_hydro_95_cat"/>
    <property type="match status" value="1"/>
</dbReference>
<dbReference type="InterPro" id="IPR054363">
    <property type="entry name" value="GH95_cat"/>
</dbReference>
<evidence type="ECO:0000313" key="3">
    <source>
        <dbReference type="EMBL" id="GAA4073681.1"/>
    </source>
</evidence>